<gene>
    <name evidence="7" type="ORF">UCDDS831_g02403</name>
</gene>
<evidence type="ECO:0000256" key="2">
    <source>
        <dbReference type="ARBA" id="ARBA00022786"/>
    </source>
</evidence>
<dbReference type="Proteomes" id="UP000034182">
    <property type="component" value="Unassembled WGS sequence"/>
</dbReference>
<evidence type="ECO:0000313" key="8">
    <source>
        <dbReference type="Proteomes" id="UP000034182"/>
    </source>
</evidence>
<dbReference type="Pfam" id="PF03931">
    <property type="entry name" value="Skp1_POZ"/>
    <property type="match status" value="1"/>
</dbReference>
<feature type="region of interest" description="Disordered" evidence="4">
    <location>
        <begin position="469"/>
        <end position="491"/>
    </location>
</feature>
<sequence length="623" mass="67898">MGSITPSHPTPEKPSILFITANLPTPEDEATIWIGKIEAYLHDPLAALRARGATVTLRTFQDASLTAAAIASSYTHILLLAVDRYIHHMPAFTTLLTTTLPAAQRLNPRLLIHNPPALAAWNANKTYLAELQAVATGFHVPRTAFLDPATTSAASLAIHLAADPRVAAAPTTPIVLKPSIAASGHSTHLIRAPFALSPADGTALDAMREAAAATGRNDAMLLVQEYLPRVAEADGADGDGGEWSFVVVKGRLTHAVRKRPREGEFRINSAFKGVWEPMSAADKRVPPCGKVVAGRVWEWTTVCKITKLKRERSTEEEMEDKDVSALNKEQIENAEAAKDRKKQHSSRKVTLVTSDERRVAEKSNLIKDLIADFGGHVYDPIPIPNVNEEMMRKIIEWCEEEKNNDSAAANFIDVDHDTLFEIILAANYLDIAPLLDAACTAVAKKITGKTPTGICQLFNIDNYPLPQLSSGSASPTSSPTVSTTPPSRPYNPSLTDIHHARLILQHIPLRSGATLPPELALSICSLALRPRLAKTKTQPLTYRANSFWRPGPYASVAGLYLSTAPIPRPDADLGIVKVVPRRVVFRTWAADQGWADFGGEGTYQQCWENHVEKATIEIECEVL</sequence>
<dbReference type="Pfam" id="PF01466">
    <property type="entry name" value="Skp1"/>
    <property type="match status" value="1"/>
</dbReference>
<keyword evidence="2" id="KW-0833">Ubl conjugation pathway</keyword>
<feature type="domain" description="SKP1 component dimerisation" evidence="5">
    <location>
        <begin position="433"/>
        <end position="462"/>
    </location>
</feature>
<dbReference type="Gene3D" id="3.30.710.10">
    <property type="entry name" value="Potassium Channel Kv1.1, Chain A"/>
    <property type="match status" value="1"/>
</dbReference>
<dbReference type="SUPFAM" id="SSF54695">
    <property type="entry name" value="POZ domain"/>
    <property type="match status" value="1"/>
</dbReference>
<feature type="compositionally biased region" description="Low complexity" evidence="4">
    <location>
        <begin position="469"/>
        <end position="485"/>
    </location>
</feature>
<reference evidence="7 8" key="1">
    <citation type="submission" date="2015-03" db="EMBL/GenBank/DDBJ databases">
        <authorList>
            <person name="Morales-Cruz A."/>
            <person name="Amrine K.C."/>
            <person name="Cantu D."/>
        </authorList>
    </citation>
    <scope>NUCLEOTIDE SEQUENCE [LARGE SCALE GENOMIC DNA]</scope>
    <source>
        <strain evidence="7">DS831</strain>
    </source>
</reference>
<dbReference type="InterPro" id="IPR016897">
    <property type="entry name" value="SKP1"/>
</dbReference>
<evidence type="ECO:0000256" key="1">
    <source>
        <dbReference type="ARBA" id="ARBA00009993"/>
    </source>
</evidence>
<comment type="similarity">
    <text evidence="1">Belongs to the SKP1 family.</text>
</comment>
<comment type="caution">
    <text evidence="7">The sequence shown here is derived from an EMBL/GenBank/DDBJ whole genome shotgun (WGS) entry which is preliminary data.</text>
</comment>
<evidence type="ECO:0000259" key="5">
    <source>
        <dbReference type="Pfam" id="PF01466"/>
    </source>
</evidence>
<dbReference type="AlphaFoldDB" id="A0A0G2EP02"/>
<dbReference type="InterPro" id="IPR016073">
    <property type="entry name" value="Skp1_comp_POZ"/>
</dbReference>
<evidence type="ECO:0000256" key="3">
    <source>
        <dbReference type="ARBA" id="ARBA00045385"/>
    </source>
</evidence>
<dbReference type="SUPFAM" id="SSF81382">
    <property type="entry name" value="Skp1 dimerisation domain-like"/>
    <property type="match status" value="1"/>
</dbReference>
<dbReference type="SMART" id="SM00512">
    <property type="entry name" value="Skp1"/>
    <property type="match status" value="1"/>
</dbReference>
<dbReference type="InterPro" id="IPR011333">
    <property type="entry name" value="SKP1/BTB/POZ_sf"/>
</dbReference>
<evidence type="ECO:0000259" key="6">
    <source>
        <dbReference type="Pfam" id="PF03931"/>
    </source>
</evidence>
<dbReference type="InterPro" id="IPR016072">
    <property type="entry name" value="Skp1_comp_dimer"/>
</dbReference>
<accession>A0A0G2EP02</accession>
<dbReference type="InterPro" id="IPR001232">
    <property type="entry name" value="SKP1-like"/>
</dbReference>
<proteinExistence type="inferred from homology"/>
<dbReference type="InterPro" id="IPR036296">
    <property type="entry name" value="SKP1-like_dim_sf"/>
</dbReference>
<feature type="domain" description="SKP1 component POZ" evidence="6">
    <location>
        <begin position="355"/>
        <end position="402"/>
    </location>
</feature>
<dbReference type="PANTHER" id="PTHR11165">
    <property type="entry name" value="SKP1"/>
    <property type="match status" value="1"/>
</dbReference>
<dbReference type="CDD" id="cd18322">
    <property type="entry name" value="BTB_POZ_SKP1"/>
    <property type="match status" value="1"/>
</dbReference>
<name>A0A0G2EP02_9PEZI</name>
<dbReference type="GO" id="GO:0006511">
    <property type="term" value="P:ubiquitin-dependent protein catabolic process"/>
    <property type="evidence" value="ECO:0007669"/>
    <property type="project" value="InterPro"/>
</dbReference>
<organism evidence="7 8">
    <name type="scientific">Diplodia seriata</name>
    <dbReference type="NCBI Taxonomy" id="420778"/>
    <lineage>
        <taxon>Eukaryota</taxon>
        <taxon>Fungi</taxon>
        <taxon>Dikarya</taxon>
        <taxon>Ascomycota</taxon>
        <taxon>Pezizomycotina</taxon>
        <taxon>Dothideomycetes</taxon>
        <taxon>Dothideomycetes incertae sedis</taxon>
        <taxon>Botryosphaeriales</taxon>
        <taxon>Botryosphaeriaceae</taxon>
        <taxon>Diplodia</taxon>
    </lineage>
</organism>
<reference evidence="7 8" key="2">
    <citation type="submission" date="2015-05" db="EMBL/GenBank/DDBJ databases">
        <title>Distinctive expansion of gene families associated with plant cell wall degradation and secondary metabolism in the genomes of grapevine trunk pathogens.</title>
        <authorList>
            <person name="Lawrence D.P."/>
            <person name="Travadon R."/>
            <person name="Rolshausen P.E."/>
            <person name="Baumgartner K."/>
        </authorList>
    </citation>
    <scope>NUCLEOTIDE SEQUENCE [LARGE SCALE GENOMIC DNA]</scope>
    <source>
        <strain evidence="7">DS831</strain>
    </source>
</reference>
<dbReference type="EMBL" id="LAQI01000058">
    <property type="protein sequence ID" value="KKY24507.1"/>
    <property type="molecule type" value="Genomic_DNA"/>
</dbReference>
<evidence type="ECO:0000256" key="4">
    <source>
        <dbReference type="SAM" id="MobiDB-lite"/>
    </source>
</evidence>
<comment type="function">
    <text evidence="3">Essential component of the SCF (SKP1-CUL1-F-box protein) E3 ubiquitin ligase complexes, which mediate the ubiquitination and subsequent proteasomal degradation of target proteins. Controls sulfur metabolite repression, probably by mediating the inactivation or degradation of the metR transcription factor.</text>
</comment>
<protein>
    <submittedName>
        <fullName evidence="7">Putative sulfur metabolism negative regulator</fullName>
    </submittedName>
</protein>
<dbReference type="SUPFAM" id="SSF56059">
    <property type="entry name" value="Glutathione synthetase ATP-binding domain-like"/>
    <property type="match status" value="1"/>
</dbReference>
<evidence type="ECO:0000313" key="7">
    <source>
        <dbReference type="EMBL" id="KKY24507.1"/>
    </source>
</evidence>